<evidence type="ECO:0000259" key="3">
    <source>
        <dbReference type="PROSITE" id="PS50234"/>
    </source>
</evidence>
<evidence type="ECO:0000313" key="5">
    <source>
        <dbReference type="Proteomes" id="UP000466997"/>
    </source>
</evidence>
<dbReference type="Pfam" id="PF13519">
    <property type="entry name" value="VWA_2"/>
    <property type="match status" value="1"/>
</dbReference>
<keyword evidence="2" id="KW-0732">Signal</keyword>
<name>A0A7I7JI90_9MYCO</name>
<feature type="signal peptide" evidence="2">
    <location>
        <begin position="1"/>
        <end position="20"/>
    </location>
</feature>
<dbReference type="Proteomes" id="UP000466997">
    <property type="component" value="Chromosome"/>
</dbReference>
<sequence>MQRWNLLASALSGLPVQVMAAGAGERAWTDGKTVFVDAGLPGARQLEAVAVQACLLSAGSLQRGVVRKLVRRRALAARYLAIEGHRALMANAELLPPAVASLIDHELAARSGSPVESLELADEVNGVPVSAFGAIHPGKLLAEHKNADKANAGVAHQPRNQRRPLSELDDDADTEGADDTVDIFSSPVGGSGALGRLVAKMLQVTRRLGGGGPPGADSPTHRTRSGRRGGSAVSSATVGAVDDDTAAGDAAGATYHEWDVHRRCYRQNWCTVSEVAPTPDLGPVPRPADYGLRRPLARLGVGLDRYHRQAQGDDIDLDAAIEGRVEVLAGSAPDEAVYLDSLRRRRDLSVLILLDVSGSADEPGTVGQTVHAQQRAAAAALATALHDLGDRLALYAFHSQGRSAVHLRPVKRFDDAFGALAMRRLQGLKPGAYSRLGAAIRHGSAVLERRAGTPRRLLVVISDGLAYDHGYERGYGAADARRALAEARRSGTGCLCLTVGAATDADELRRVFGSAAHATIPRLDQLNRVIGPLFRSALCSADLRRRVA</sequence>
<dbReference type="AlphaFoldDB" id="A0A7I7JI90"/>
<feature type="region of interest" description="Disordered" evidence="1">
    <location>
        <begin position="150"/>
        <end position="185"/>
    </location>
</feature>
<reference evidence="4 5" key="1">
    <citation type="journal article" date="2019" name="Emerg. Microbes Infect.">
        <title>Comprehensive subspecies identification of 175 nontuberculous mycobacteria species based on 7547 genomic profiles.</title>
        <authorList>
            <person name="Matsumoto Y."/>
            <person name="Kinjo T."/>
            <person name="Motooka D."/>
            <person name="Nabeya D."/>
            <person name="Jung N."/>
            <person name="Uechi K."/>
            <person name="Horii T."/>
            <person name="Iida T."/>
            <person name="Fujita J."/>
            <person name="Nakamura S."/>
        </authorList>
    </citation>
    <scope>NUCLEOTIDE SEQUENCE [LARGE SCALE GENOMIC DNA]</scope>
    <source>
        <strain evidence="4 5">JCM 6391</strain>
    </source>
</reference>
<feature type="region of interest" description="Disordered" evidence="1">
    <location>
        <begin position="206"/>
        <end position="240"/>
    </location>
</feature>
<proteinExistence type="predicted"/>
<dbReference type="SMART" id="SM00327">
    <property type="entry name" value="VWA"/>
    <property type="match status" value="1"/>
</dbReference>
<feature type="domain" description="VWFA" evidence="3">
    <location>
        <begin position="349"/>
        <end position="538"/>
    </location>
</feature>
<gene>
    <name evidence="4" type="ORF">MNVM_07260</name>
</gene>
<feature type="chain" id="PRO_5039210884" description="VWFA domain-containing protein" evidence="2">
    <location>
        <begin position="21"/>
        <end position="548"/>
    </location>
</feature>
<dbReference type="Gene3D" id="3.40.50.410">
    <property type="entry name" value="von Willebrand factor, type A domain"/>
    <property type="match status" value="1"/>
</dbReference>
<evidence type="ECO:0000256" key="2">
    <source>
        <dbReference type="SAM" id="SignalP"/>
    </source>
</evidence>
<dbReference type="SUPFAM" id="SSF53300">
    <property type="entry name" value="vWA-like"/>
    <property type="match status" value="1"/>
</dbReference>
<dbReference type="PANTHER" id="PTHR41248:SF1">
    <property type="entry name" value="NORD PROTEIN"/>
    <property type="match status" value="1"/>
</dbReference>
<protein>
    <recommendedName>
        <fullName evidence="3">VWFA domain-containing protein</fullName>
    </recommendedName>
</protein>
<keyword evidence="5" id="KW-1185">Reference proteome</keyword>
<dbReference type="InterPro" id="IPR036465">
    <property type="entry name" value="vWFA_dom_sf"/>
</dbReference>
<evidence type="ECO:0000256" key="1">
    <source>
        <dbReference type="SAM" id="MobiDB-lite"/>
    </source>
</evidence>
<organism evidence="4 5">
    <name type="scientific">Mycobacterium novum</name>
    <dbReference type="NCBI Taxonomy" id="2492438"/>
    <lineage>
        <taxon>Bacteria</taxon>
        <taxon>Bacillati</taxon>
        <taxon>Actinomycetota</taxon>
        <taxon>Actinomycetes</taxon>
        <taxon>Mycobacteriales</taxon>
        <taxon>Mycobacteriaceae</taxon>
        <taxon>Mycobacterium</taxon>
    </lineage>
</organism>
<dbReference type="InterPro" id="IPR051928">
    <property type="entry name" value="NorD/CobT"/>
</dbReference>
<feature type="compositionally biased region" description="Low complexity" evidence="1">
    <location>
        <begin position="230"/>
        <end position="240"/>
    </location>
</feature>
<dbReference type="InterPro" id="IPR002035">
    <property type="entry name" value="VWF_A"/>
</dbReference>
<feature type="compositionally biased region" description="Acidic residues" evidence="1">
    <location>
        <begin position="167"/>
        <end position="181"/>
    </location>
</feature>
<evidence type="ECO:0000313" key="4">
    <source>
        <dbReference type="EMBL" id="BBX11645.1"/>
    </source>
</evidence>
<dbReference type="EMBL" id="AP022562">
    <property type="protein sequence ID" value="BBX11645.1"/>
    <property type="molecule type" value="Genomic_DNA"/>
</dbReference>
<dbReference type="KEGG" id="mnm:MNVM_07260"/>
<accession>A0A7I7JI90</accession>
<dbReference type="PROSITE" id="PS50234">
    <property type="entry name" value="VWFA"/>
    <property type="match status" value="1"/>
</dbReference>
<dbReference type="PANTHER" id="PTHR41248">
    <property type="entry name" value="NORD PROTEIN"/>
    <property type="match status" value="1"/>
</dbReference>